<reference evidence="1 2" key="1">
    <citation type="submission" date="2018-06" db="EMBL/GenBank/DDBJ databases">
        <title>Genomic Encyclopedia of Type Strains, Phase IV (KMG-IV): sequencing the most valuable type-strain genomes for metagenomic binning, comparative biology and taxonomic classification.</title>
        <authorList>
            <person name="Goeker M."/>
        </authorList>
    </citation>
    <scope>NUCLEOTIDE SEQUENCE [LARGE SCALE GENOMIC DNA]</scope>
    <source>
        <strain evidence="1 2">DSM 24875</strain>
    </source>
</reference>
<comment type="caution">
    <text evidence="1">The sequence shown here is derived from an EMBL/GenBank/DDBJ whole genome shotgun (WGS) entry which is preliminary data.</text>
</comment>
<dbReference type="Gene3D" id="2.120.10.30">
    <property type="entry name" value="TolB, C-terminal domain"/>
    <property type="match status" value="1"/>
</dbReference>
<dbReference type="PANTHER" id="PTHR10426:SF88">
    <property type="entry name" value="ADIPOCYTE PLASMA MEMBRANE-ASSOCIATED PROTEIN HEMOMUCIN-RELATED"/>
    <property type="match status" value="1"/>
</dbReference>
<dbReference type="Proteomes" id="UP000253529">
    <property type="component" value="Unassembled WGS sequence"/>
</dbReference>
<keyword evidence="2" id="KW-1185">Reference proteome</keyword>
<dbReference type="GO" id="GO:0016787">
    <property type="term" value="F:hydrolase activity"/>
    <property type="evidence" value="ECO:0007669"/>
    <property type="project" value="TreeGrafter"/>
</dbReference>
<dbReference type="SUPFAM" id="SSF63829">
    <property type="entry name" value="Calcium-dependent phosphotriesterase"/>
    <property type="match status" value="1"/>
</dbReference>
<dbReference type="EMBL" id="QNRK01000001">
    <property type="protein sequence ID" value="RBP18196.1"/>
    <property type="molecule type" value="Genomic_DNA"/>
</dbReference>
<evidence type="ECO:0008006" key="3">
    <source>
        <dbReference type="Google" id="ProtNLM"/>
    </source>
</evidence>
<dbReference type="PANTHER" id="PTHR10426">
    <property type="entry name" value="STRICTOSIDINE SYNTHASE-RELATED"/>
    <property type="match status" value="1"/>
</dbReference>
<dbReference type="RefSeq" id="WP_113887261.1">
    <property type="nucleotide sequence ID" value="NZ_QNRK01000001.1"/>
</dbReference>
<name>A0A366FVL9_9HYPH</name>
<gene>
    <name evidence="1" type="ORF">DFR50_101140</name>
</gene>
<dbReference type="OrthoDB" id="8872498at2"/>
<protein>
    <recommendedName>
        <fullName evidence="3">Strictosidine synthase</fullName>
    </recommendedName>
</protein>
<accession>A0A366FVL9</accession>
<organism evidence="1 2">
    <name type="scientific">Roseiarcus fermentans</name>
    <dbReference type="NCBI Taxonomy" id="1473586"/>
    <lineage>
        <taxon>Bacteria</taxon>
        <taxon>Pseudomonadati</taxon>
        <taxon>Pseudomonadota</taxon>
        <taxon>Alphaproteobacteria</taxon>
        <taxon>Hyphomicrobiales</taxon>
        <taxon>Roseiarcaceae</taxon>
        <taxon>Roseiarcus</taxon>
    </lineage>
</organism>
<proteinExistence type="predicted"/>
<evidence type="ECO:0000313" key="2">
    <source>
        <dbReference type="Proteomes" id="UP000253529"/>
    </source>
</evidence>
<sequence>MFAMLRAAGRALIGRDTFVSVPPMDGPFKPNALLEQAERLFILPDVDSVVTAGGAAYCSAGRCLHRIEHRGGAFVAVEARRFGSRVAFLAGAPNGRLIVGVESEGLHVRTADSAWSFVPVPTPLSSCMTAGAALDDERVLVCVGSTRNRAVDWKRDLMENGASGAVVVVELGKGAVRTIAADLAFPYGALVQRNGTVLVSESWRHRILRLRISTDRAPETLLDDLPAYPARMAAASDGGFWLALFAPRRQLFEFLLVEHDFRRDMIATIDEDDWIGPDYRSSDAPDQPLQQGSVRQMGIVKPWAPSRSYGLVARCDADGAPIGSLHSRADGSLHGVASIAEWNQDLLIASRGAGVVARVASFEAAHD</sequence>
<dbReference type="AlphaFoldDB" id="A0A366FVL9"/>
<dbReference type="InterPro" id="IPR011042">
    <property type="entry name" value="6-blade_b-propeller_TolB-like"/>
</dbReference>
<evidence type="ECO:0000313" key="1">
    <source>
        <dbReference type="EMBL" id="RBP18196.1"/>
    </source>
</evidence>